<dbReference type="Proteomes" id="UP000694720">
    <property type="component" value="Unplaced"/>
</dbReference>
<dbReference type="InterPro" id="IPR008266">
    <property type="entry name" value="Tyr_kinase_AS"/>
</dbReference>
<keyword evidence="7" id="KW-0217">Developmental protein</keyword>
<dbReference type="Gene3D" id="3.30.200.20">
    <property type="entry name" value="Phosphorylase Kinase, domain 1"/>
    <property type="match status" value="1"/>
</dbReference>
<keyword evidence="28" id="KW-0325">Glycoprotein</keyword>
<gene>
    <name evidence="43" type="primary">NTRK2</name>
</gene>
<keyword evidence="23" id="KW-0770">Synapse</keyword>
<evidence type="ECO:0000256" key="37">
    <source>
        <dbReference type="RuleBase" id="RU000312"/>
    </source>
</evidence>
<dbReference type="PROSITE" id="PS50835">
    <property type="entry name" value="IG_LIKE"/>
    <property type="match status" value="1"/>
</dbReference>
<evidence type="ECO:0000256" key="10">
    <source>
        <dbReference type="ARBA" id="ARBA00022553"/>
    </source>
</evidence>
<keyword evidence="11" id="KW-0433">Leucine-rich repeat</keyword>
<evidence type="ECO:0000256" key="15">
    <source>
        <dbReference type="ARBA" id="ARBA00022737"/>
    </source>
</evidence>
<evidence type="ECO:0000256" key="24">
    <source>
        <dbReference type="ARBA" id="ARBA00023136"/>
    </source>
</evidence>
<keyword evidence="20 34" id="KW-0067">ATP-binding</keyword>
<keyword evidence="10 37" id="KW-0597">Phosphoprotein</keyword>
<dbReference type="GO" id="GO:0030424">
    <property type="term" value="C:axon"/>
    <property type="evidence" value="ECO:0007669"/>
    <property type="project" value="UniProtKB-SubCell"/>
</dbReference>
<evidence type="ECO:0000259" key="42">
    <source>
        <dbReference type="PROSITE" id="PS50835"/>
    </source>
</evidence>
<dbReference type="AlphaFoldDB" id="A0A8D0ZRZ1"/>
<dbReference type="FunFam" id="2.60.40.10:FF:000239">
    <property type="entry name" value="BDNF/NT-3 growth factors receptor"/>
    <property type="match status" value="1"/>
</dbReference>
<evidence type="ECO:0000256" key="25">
    <source>
        <dbReference type="ARBA" id="ARBA00023137"/>
    </source>
</evidence>
<evidence type="ECO:0000256" key="28">
    <source>
        <dbReference type="ARBA" id="ARBA00023180"/>
    </source>
</evidence>
<evidence type="ECO:0000256" key="18">
    <source>
        <dbReference type="ARBA" id="ARBA00022777"/>
    </source>
</evidence>
<dbReference type="InterPro" id="IPR050122">
    <property type="entry name" value="RTK"/>
</dbReference>
<evidence type="ECO:0000256" key="7">
    <source>
        <dbReference type="ARBA" id="ARBA00022473"/>
    </source>
</evidence>
<dbReference type="InterPro" id="IPR032675">
    <property type="entry name" value="LRR_dom_sf"/>
</dbReference>
<evidence type="ECO:0000259" key="41">
    <source>
        <dbReference type="PROSITE" id="PS50011"/>
    </source>
</evidence>
<dbReference type="FunFam" id="1.10.510.10:FF:000034">
    <property type="entry name" value="Tyrosine-protein kinase receptor"/>
    <property type="match status" value="1"/>
</dbReference>
<dbReference type="InterPro" id="IPR003598">
    <property type="entry name" value="Ig_sub2"/>
</dbReference>
<evidence type="ECO:0000256" key="9">
    <source>
        <dbReference type="ARBA" id="ARBA00022490"/>
    </source>
</evidence>
<dbReference type="InterPro" id="IPR000372">
    <property type="entry name" value="LRRNT"/>
</dbReference>
<evidence type="ECO:0000256" key="40">
    <source>
        <dbReference type="SAM" id="SignalP"/>
    </source>
</evidence>
<dbReference type="InterPro" id="IPR002011">
    <property type="entry name" value="Tyr_kinase_rcpt_2_CS"/>
</dbReference>
<evidence type="ECO:0000256" key="14">
    <source>
        <dbReference type="ARBA" id="ARBA00022729"/>
    </source>
</evidence>
<evidence type="ECO:0000256" key="1">
    <source>
        <dbReference type="ARBA" id="ARBA00004146"/>
    </source>
</evidence>
<keyword evidence="14 40" id="KW-0732">Signal</keyword>
<dbReference type="Ensembl" id="ENSSSCT00035049289.1">
    <property type="protein sequence ID" value="ENSSSCP00035019723.1"/>
    <property type="gene ID" value="ENSSSCG00035037148.1"/>
</dbReference>
<keyword evidence="9" id="KW-0963">Cytoplasm</keyword>
<dbReference type="InterPro" id="IPR007110">
    <property type="entry name" value="Ig-like_dom"/>
</dbReference>
<keyword evidence="29" id="KW-0966">Cell projection</keyword>
<evidence type="ECO:0000256" key="20">
    <source>
        <dbReference type="ARBA" id="ARBA00022840"/>
    </source>
</evidence>
<dbReference type="FunFam" id="3.30.200.20:FF:000033">
    <property type="entry name" value="Tyrosine-protein kinase receptor"/>
    <property type="match status" value="1"/>
</dbReference>
<evidence type="ECO:0000256" key="5">
    <source>
        <dbReference type="ARBA" id="ARBA00004530"/>
    </source>
</evidence>
<evidence type="ECO:0000256" key="29">
    <source>
        <dbReference type="ARBA" id="ARBA00023273"/>
    </source>
</evidence>
<keyword evidence="8" id="KW-1003">Cell membrane</keyword>
<dbReference type="Gene3D" id="3.80.10.10">
    <property type="entry name" value="Ribonuclease Inhibitor"/>
    <property type="match status" value="1"/>
</dbReference>
<dbReference type="GO" id="GO:0014069">
    <property type="term" value="C:postsynaptic density"/>
    <property type="evidence" value="ECO:0007669"/>
    <property type="project" value="UniProtKB-SubCell"/>
</dbReference>
<proteinExistence type="inferred from homology"/>
<feature type="transmembrane region" description="Helical" evidence="39">
    <location>
        <begin position="408"/>
        <end position="431"/>
    </location>
</feature>
<protein>
    <recommendedName>
        <fullName evidence="37">Tyrosine-protein kinase receptor</fullName>
        <ecNumber evidence="37">2.7.10.1</ecNumber>
    </recommendedName>
</protein>
<evidence type="ECO:0000256" key="6">
    <source>
        <dbReference type="ARBA" id="ARBA00004556"/>
    </source>
</evidence>
<dbReference type="InterPro" id="IPR000483">
    <property type="entry name" value="Cys-rich_flank_reg_C"/>
</dbReference>
<name>A0A8D0ZRZ1_PIG</name>
<dbReference type="GO" id="GO:0004714">
    <property type="term" value="F:transmembrane receptor protein tyrosine kinase activity"/>
    <property type="evidence" value="ECO:0007669"/>
    <property type="project" value="UniProtKB-EC"/>
</dbReference>
<dbReference type="CDD" id="cd05855">
    <property type="entry name" value="IgI_TrkB_d5"/>
    <property type="match status" value="1"/>
</dbReference>
<dbReference type="GO" id="GO:0030154">
    <property type="term" value="P:cell differentiation"/>
    <property type="evidence" value="ECO:0007669"/>
    <property type="project" value="UniProtKB-KW"/>
</dbReference>
<dbReference type="Gene3D" id="2.60.40.10">
    <property type="entry name" value="Immunoglobulins"/>
    <property type="match status" value="2"/>
</dbReference>
<dbReference type="Pfam" id="PF01462">
    <property type="entry name" value="LRRNT"/>
    <property type="match status" value="1"/>
</dbReference>
<evidence type="ECO:0000256" key="19">
    <source>
        <dbReference type="ARBA" id="ARBA00022782"/>
    </source>
</evidence>
<evidence type="ECO:0000256" key="33">
    <source>
        <dbReference type="PIRSR" id="PIRSR620777-50"/>
    </source>
</evidence>
<dbReference type="Gene3D" id="1.10.510.10">
    <property type="entry name" value="Transferase(Phosphotransferase) domain 1"/>
    <property type="match status" value="1"/>
</dbReference>
<dbReference type="FunFam" id="2.60.40.10:FF:000486">
    <property type="entry name" value="Tyrosine-protein kinase receptor"/>
    <property type="match status" value="1"/>
</dbReference>
<dbReference type="GO" id="GO:0007169">
    <property type="term" value="P:cell surface receptor protein tyrosine kinase signaling pathway"/>
    <property type="evidence" value="ECO:0007669"/>
    <property type="project" value="InterPro"/>
</dbReference>
<keyword evidence="17" id="KW-0967">Endosome</keyword>
<dbReference type="InterPro" id="IPR013783">
    <property type="entry name" value="Ig-like_fold"/>
</dbReference>
<dbReference type="PROSITE" id="PS50011">
    <property type="entry name" value="PROTEIN_KINASE_DOM"/>
    <property type="match status" value="1"/>
</dbReference>
<evidence type="ECO:0000256" key="21">
    <source>
        <dbReference type="ARBA" id="ARBA00022902"/>
    </source>
</evidence>
<dbReference type="GO" id="GO:0005524">
    <property type="term" value="F:ATP binding"/>
    <property type="evidence" value="ECO:0007669"/>
    <property type="project" value="UniProtKB-UniRule"/>
</dbReference>
<keyword evidence="21" id="KW-0524">Neurogenesis</keyword>
<dbReference type="InterPro" id="IPR011009">
    <property type="entry name" value="Kinase-like_dom_sf"/>
</dbReference>
<evidence type="ECO:0000256" key="35">
    <source>
        <dbReference type="PIRSR" id="PIRSR620777-52"/>
    </source>
</evidence>
<dbReference type="InterPro" id="IPR001245">
    <property type="entry name" value="Ser-Thr/Tyr_kinase_cat_dom"/>
</dbReference>
<evidence type="ECO:0000256" key="38">
    <source>
        <dbReference type="SAM" id="MobiDB-lite"/>
    </source>
</evidence>
<dbReference type="GO" id="GO:0030425">
    <property type="term" value="C:dendrite"/>
    <property type="evidence" value="ECO:0007669"/>
    <property type="project" value="UniProtKB-SubCell"/>
</dbReference>
<comment type="similarity">
    <text evidence="37">Belongs to the protein kinase superfamily. Tyr protein kinase family. Insulin receptor subfamily.</text>
</comment>
<dbReference type="InterPro" id="IPR000719">
    <property type="entry name" value="Prot_kinase_dom"/>
</dbReference>
<organism evidence="43 44">
    <name type="scientific">Sus scrofa</name>
    <name type="common">Pig</name>
    <dbReference type="NCBI Taxonomy" id="9823"/>
    <lineage>
        <taxon>Eukaryota</taxon>
        <taxon>Metazoa</taxon>
        <taxon>Chordata</taxon>
        <taxon>Craniata</taxon>
        <taxon>Vertebrata</taxon>
        <taxon>Euteleostomi</taxon>
        <taxon>Mammalia</taxon>
        <taxon>Eutheria</taxon>
        <taxon>Laurasiatheria</taxon>
        <taxon>Artiodactyla</taxon>
        <taxon>Suina</taxon>
        <taxon>Suidae</taxon>
        <taxon>Sus</taxon>
    </lineage>
</organism>
<evidence type="ECO:0000256" key="8">
    <source>
        <dbReference type="ARBA" id="ARBA00022475"/>
    </source>
</evidence>
<evidence type="ECO:0000256" key="2">
    <source>
        <dbReference type="ARBA" id="ARBA00004251"/>
    </source>
</evidence>
<evidence type="ECO:0000256" key="36">
    <source>
        <dbReference type="PROSITE-ProRule" id="PRU10141"/>
    </source>
</evidence>
<dbReference type="PRINTS" id="PR01941">
    <property type="entry name" value="NTKRECEPTOR2"/>
</dbReference>
<reference evidence="43" key="1">
    <citation type="submission" date="2025-08" db="UniProtKB">
        <authorList>
            <consortium name="Ensembl"/>
        </authorList>
    </citation>
    <scope>IDENTIFICATION</scope>
</reference>
<feature type="domain" description="Protein kinase" evidence="41">
    <location>
        <begin position="515"/>
        <end position="784"/>
    </location>
</feature>
<evidence type="ECO:0000313" key="43">
    <source>
        <dbReference type="Ensembl" id="ENSSSCP00035019723.1"/>
    </source>
</evidence>
<dbReference type="InterPro" id="IPR031635">
    <property type="entry name" value="NTRK_LRRCT"/>
</dbReference>
<feature type="compositionally biased region" description="Polar residues" evidence="38">
    <location>
        <begin position="462"/>
        <end position="472"/>
    </location>
</feature>
<dbReference type="PRINTS" id="PR00109">
    <property type="entry name" value="TYRKINASE"/>
</dbReference>
<dbReference type="SUPFAM" id="SSF52058">
    <property type="entry name" value="L domain-like"/>
    <property type="match status" value="1"/>
</dbReference>
<keyword evidence="18" id="KW-0418">Kinase</keyword>
<dbReference type="CDD" id="cd05093">
    <property type="entry name" value="PTKc_TrkB"/>
    <property type="match status" value="1"/>
</dbReference>
<dbReference type="PRINTS" id="PR01939">
    <property type="entry name" value="NTKRECEPTOR"/>
</dbReference>
<evidence type="ECO:0000313" key="44">
    <source>
        <dbReference type="Proteomes" id="UP000694720"/>
    </source>
</evidence>
<evidence type="ECO:0000256" key="4">
    <source>
        <dbReference type="ARBA" id="ARBA00004489"/>
    </source>
</evidence>
<keyword evidence="16 34" id="KW-0547">Nucleotide-binding</keyword>
<dbReference type="Pfam" id="PF16920">
    <property type="entry name" value="LRRCT_2"/>
    <property type="match status" value="1"/>
</dbReference>
<dbReference type="SUPFAM" id="SSF48726">
    <property type="entry name" value="Immunoglobulin"/>
    <property type="match status" value="2"/>
</dbReference>
<keyword evidence="26" id="KW-1015">Disulfide bond</keyword>
<keyword evidence="27 37" id="KW-0675">Receptor</keyword>
<dbReference type="GO" id="GO:0005030">
    <property type="term" value="F:neurotrophin receptor activity"/>
    <property type="evidence" value="ECO:0007669"/>
    <property type="project" value="InterPro"/>
</dbReference>
<keyword evidence="19" id="KW-0221">Differentiation</keyword>
<comment type="catalytic activity">
    <reaction evidence="32 37">
        <text>L-tyrosyl-[protein] + ATP = O-phospho-L-tyrosyl-[protein] + ADP + H(+)</text>
        <dbReference type="Rhea" id="RHEA:10596"/>
        <dbReference type="Rhea" id="RHEA-COMP:10136"/>
        <dbReference type="Rhea" id="RHEA-COMP:20101"/>
        <dbReference type="ChEBI" id="CHEBI:15378"/>
        <dbReference type="ChEBI" id="CHEBI:30616"/>
        <dbReference type="ChEBI" id="CHEBI:46858"/>
        <dbReference type="ChEBI" id="CHEBI:61978"/>
        <dbReference type="ChEBI" id="CHEBI:456216"/>
        <dbReference type="EC" id="2.7.10.1"/>
    </reaction>
</comment>
<keyword evidence="13 37" id="KW-0812">Transmembrane</keyword>
<feature type="site" description="Interaction with PLCG1" evidence="35">
    <location>
        <position position="794"/>
    </location>
</feature>
<dbReference type="SUPFAM" id="SSF56112">
    <property type="entry name" value="Protein kinase-like (PK-like)"/>
    <property type="match status" value="1"/>
</dbReference>
<evidence type="ECO:0000256" key="31">
    <source>
        <dbReference type="ARBA" id="ARBA00034105"/>
    </source>
</evidence>
<keyword evidence="12" id="KW-0808">Transferase</keyword>
<evidence type="ECO:0000256" key="13">
    <source>
        <dbReference type="ARBA" id="ARBA00022692"/>
    </source>
</evidence>
<evidence type="ECO:0000256" key="22">
    <source>
        <dbReference type="ARBA" id="ARBA00022989"/>
    </source>
</evidence>
<keyword evidence="15" id="KW-0677">Repeat</keyword>
<dbReference type="GO" id="GO:0048471">
    <property type="term" value="C:perinuclear region of cytoplasm"/>
    <property type="evidence" value="ECO:0007669"/>
    <property type="project" value="UniProtKB-SubCell"/>
</dbReference>
<dbReference type="PANTHER" id="PTHR24416:SF136">
    <property type="entry name" value="BDNF_NT-3 GROWTH FACTORS RECEPTOR"/>
    <property type="match status" value="1"/>
</dbReference>
<evidence type="ECO:0000256" key="34">
    <source>
        <dbReference type="PIRSR" id="PIRSR620777-51"/>
    </source>
</evidence>
<dbReference type="SMART" id="SM00219">
    <property type="entry name" value="TyrKc"/>
    <property type="match status" value="1"/>
</dbReference>
<evidence type="ECO:0000256" key="23">
    <source>
        <dbReference type="ARBA" id="ARBA00023018"/>
    </source>
</evidence>
<evidence type="ECO:0000256" key="30">
    <source>
        <dbReference type="ARBA" id="ARBA00023319"/>
    </source>
</evidence>
<dbReference type="Pfam" id="PF07679">
    <property type="entry name" value="I-set"/>
    <property type="match status" value="2"/>
</dbReference>
<evidence type="ECO:0000256" key="27">
    <source>
        <dbReference type="ARBA" id="ARBA00023170"/>
    </source>
</evidence>
<dbReference type="GO" id="GO:0007399">
    <property type="term" value="P:nervous system development"/>
    <property type="evidence" value="ECO:0007669"/>
    <property type="project" value="UniProtKB-KW"/>
</dbReference>
<dbReference type="InterPro" id="IPR013098">
    <property type="entry name" value="Ig_I-set"/>
</dbReference>
<evidence type="ECO:0000256" key="16">
    <source>
        <dbReference type="ARBA" id="ARBA00022741"/>
    </source>
</evidence>
<feature type="chain" id="PRO_5034755098" description="Tyrosine-protein kinase receptor" evidence="40">
    <location>
        <begin position="32"/>
        <end position="799"/>
    </location>
</feature>
<dbReference type="InterPro" id="IPR020455">
    <property type="entry name" value="NTRK2"/>
</dbReference>
<feature type="domain" description="Ig-like" evidence="42">
    <location>
        <begin position="174"/>
        <end position="259"/>
    </location>
</feature>
<feature type="site" description="Interaction with SHC1" evidence="35">
    <location>
        <position position="493"/>
    </location>
</feature>
<feature type="binding site" evidence="34">
    <location>
        <begin position="521"/>
        <end position="529"/>
    </location>
    <ligand>
        <name>ATP</name>
        <dbReference type="ChEBI" id="CHEBI:30616"/>
    </ligand>
</feature>
<keyword evidence="30" id="KW-0393">Immunoglobulin domain</keyword>
<dbReference type="PROSITE" id="PS00109">
    <property type="entry name" value="PROTEIN_KINASE_TYR"/>
    <property type="match status" value="1"/>
</dbReference>
<keyword evidence="22 39" id="KW-1133">Transmembrane helix</keyword>
<evidence type="ECO:0000256" key="26">
    <source>
        <dbReference type="ARBA" id="ARBA00023157"/>
    </source>
</evidence>
<keyword evidence="24 39" id="KW-0472">Membrane</keyword>
<sequence>MSSWTRWHGPAMARLWGFCWLIVGFWRAALACPTSCKCSASRIWCSDPSPGIVAFPRLEPSTADPENITEIYIANQKRLEIINEDDVEAYAGLKNLTIVDSGLKSVAHKAFLKNSNLQHMILVGNPFRCSCDIMWIKTLQETKPSLETQDLYCLDENSKNISLANLQIPNCGLPSANLAAPNLTVEEGKSITLSCSVAGDPVPNLYWDVGNLVSKHMNETSYTQGSLRITNISSDDSGKQISCVAENLVGEDQDSVNLTVHFAPTITFLESPTSDHHWCIPFTVKGNPKPALQWFYNGAILNESKYICTKIHVTNHTEYHGCLQLDNPTHMNNGDYKLVAKNEYGKDEKQISAHFMGWPGIDDGANPNYPDVIYEDYGTAANDIGDTTNRSNEIPSTDVADKTGREHLSVYAVVVIASVVGFCLLVMLFLLKLARHSKFGMKGPASVISNDDDSASPLHHISNGSNTPSSSEGGPDAVIIGMTKIPVIENPQYFGITNSQLKPDTFVQHIKRHNIVLKRELGEGAFGKVFLAECYNLCPEQDKILVAVKTLKDASDNARKDFHREAELLTNLQHEHIVKFYGVCVEDDPLIMVFEYMKHGDLNKFLRAHGPDAVLMAEGNPPTELTQSQMLHIAQQIAAGMVYLASQHFVHRDLATRNCLVGENLLVKIGDFGMSRDVYSTDYYRVGGHTMLPIRWMPPESIMYRKFTTESDVWSLGVVLWEIFTYGKQPWYQLSNNEVIECITQGRVLQRPRTCPQEVYELMLGCWQREPHMRKNIKGIHTLLQNLAKASPVYLDILG</sequence>
<evidence type="ECO:0000256" key="12">
    <source>
        <dbReference type="ARBA" id="ARBA00022679"/>
    </source>
</evidence>
<evidence type="ECO:0000256" key="3">
    <source>
        <dbReference type="ARBA" id="ARBA00004279"/>
    </source>
</evidence>
<keyword evidence="25" id="KW-0829">Tyrosine-protein kinase</keyword>
<feature type="binding site" evidence="34 36">
    <location>
        <position position="549"/>
    </location>
    <ligand>
        <name>ATP</name>
        <dbReference type="ChEBI" id="CHEBI:30616"/>
    </ligand>
</feature>
<dbReference type="SMART" id="SM00013">
    <property type="entry name" value="LRRNT"/>
    <property type="match status" value="1"/>
</dbReference>
<dbReference type="InterPro" id="IPR020635">
    <property type="entry name" value="Tyr_kinase_cat_dom"/>
</dbReference>
<dbReference type="PANTHER" id="PTHR24416">
    <property type="entry name" value="TYROSINE-PROTEIN KINASE RECEPTOR"/>
    <property type="match status" value="1"/>
</dbReference>
<dbReference type="SMART" id="SM00409">
    <property type="entry name" value="IG"/>
    <property type="match status" value="1"/>
</dbReference>
<evidence type="ECO:0000256" key="39">
    <source>
        <dbReference type="SAM" id="Phobius"/>
    </source>
</evidence>
<dbReference type="GO" id="GO:0005886">
    <property type="term" value="C:plasma membrane"/>
    <property type="evidence" value="ECO:0007669"/>
    <property type="project" value="UniProtKB-SubCell"/>
</dbReference>
<feature type="signal peptide" evidence="40">
    <location>
        <begin position="1"/>
        <end position="31"/>
    </location>
</feature>
<dbReference type="PROSITE" id="PS00107">
    <property type="entry name" value="PROTEIN_KINASE_ATP"/>
    <property type="match status" value="1"/>
</dbReference>
<dbReference type="SMART" id="SM00408">
    <property type="entry name" value="IGc2"/>
    <property type="match status" value="1"/>
</dbReference>
<feature type="region of interest" description="Disordered" evidence="38">
    <location>
        <begin position="452"/>
        <end position="475"/>
    </location>
</feature>
<accession>A0A8D0ZRZ1</accession>
<evidence type="ECO:0000256" key="11">
    <source>
        <dbReference type="ARBA" id="ARBA00022614"/>
    </source>
</evidence>
<dbReference type="InterPro" id="IPR020777">
    <property type="entry name" value="NTRK"/>
</dbReference>
<dbReference type="SMART" id="SM00082">
    <property type="entry name" value="LRRCT"/>
    <property type="match status" value="1"/>
</dbReference>
<dbReference type="GO" id="GO:0031901">
    <property type="term" value="C:early endosome membrane"/>
    <property type="evidence" value="ECO:0007669"/>
    <property type="project" value="UniProtKB-SubCell"/>
</dbReference>
<dbReference type="InterPro" id="IPR036179">
    <property type="entry name" value="Ig-like_dom_sf"/>
</dbReference>
<evidence type="ECO:0000256" key="17">
    <source>
        <dbReference type="ARBA" id="ARBA00022753"/>
    </source>
</evidence>
<dbReference type="Pfam" id="PF07714">
    <property type="entry name" value="PK_Tyr_Ser-Thr"/>
    <property type="match status" value="1"/>
</dbReference>
<evidence type="ECO:0000256" key="32">
    <source>
        <dbReference type="ARBA" id="ARBA00051243"/>
    </source>
</evidence>
<dbReference type="EC" id="2.7.10.1" evidence="37"/>
<dbReference type="PROSITE" id="PS00239">
    <property type="entry name" value="RECEPTOR_TYR_KIN_II"/>
    <property type="match status" value="1"/>
</dbReference>
<comment type="subcellular location">
    <subcellularLocation>
        <location evidence="2">Cell membrane</location>
        <topology evidence="2">Single-pass type I membrane protein</topology>
    </subcellularLocation>
    <subcellularLocation>
        <location evidence="4">Cell projection</location>
        <location evidence="4">Axon</location>
    </subcellularLocation>
    <subcellularLocation>
        <location evidence="3">Cell projection</location>
        <location evidence="3">Dendrite</location>
    </subcellularLocation>
    <subcellularLocation>
        <location evidence="6">Cytoplasm</location>
        <location evidence="6">Perinuclear region</location>
    </subcellularLocation>
    <subcellularLocation>
        <location evidence="1">Early endosome membrane</location>
    </subcellularLocation>
    <subcellularLocation>
        <location evidence="5">Endosome membrane</location>
        <topology evidence="5">Single-pass type I membrane protein</topology>
    </subcellularLocation>
    <subcellularLocation>
        <location evidence="31">Postsynaptic density</location>
    </subcellularLocation>
</comment>
<dbReference type="InterPro" id="IPR017441">
    <property type="entry name" value="Protein_kinase_ATP_BS"/>
</dbReference>
<feature type="active site" description="Proton acceptor" evidence="33">
    <location>
        <position position="653"/>
    </location>
</feature>
<dbReference type="InterPro" id="IPR003599">
    <property type="entry name" value="Ig_sub"/>
</dbReference>